<evidence type="ECO:0000313" key="1">
    <source>
        <dbReference type="EMBL" id="GAM12921.1"/>
    </source>
</evidence>
<dbReference type="RefSeq" id="WP_041964821.1">
    <property type="nucleotide sequence ID" value="NZ_BASE01000020.1"/>
</dbReference>
<protein>
    <submittedName>
        <fullName evidence="1">Uncharacterized protein</fullName>
    </submittedName>
</protein>
<dbReference type="OrthoDB" id="2887257at2"/>
<accession>A0A0A8X498</accession>
<proteinExistence type="predicted"/>
<name>A0A0A8X498_MESS1</name>
<dbReference type="EMBL" id="BASE01000020">
    <property type="protein sequence ID" value="GAM12921.1"/>
    <property type="molecule type" value="Genomic_DNA"/>
</dbReference>
<comment type="caution">
    <text evidence="1">The sequence shown here is derived from an EMBL/GenBank/DDBJ whole genome shotgun (WGS) entry which is preliminary data.</text>
</comment>
<dbReference type="Proteomes" id="UP000031014">
    <property type="component" value="Unassembled WGS sequence"/>
</dbReference>
<sequence length="70" mass="8102">MFEVERGSVEEAIMILQNLGLKVNEYEKMNSMIPVEKYKELLEFTIAVARKTNEVTVTIDEMMDDIATKM</sequence>
<organism evidence="1 2">
    <name type="scientific">Mesobacillus selenatarsenatis (strain DSM 18680 / JCM 14380 / FERM P-15431 / SF-1)</name>
    <dbReference type="NCBI Taxonomy" id="1321606"/>
    <lineage>
        <taxon>Bacteria</taxon>
        <taxon>Bacillati</taxon>
        <taxon>Bacillota</taxon>
        <taxon>Bacilli</taxon>
        <taxon>Bacillales</taxon>
        <taxon>Bacillaceae</taxon>
        <taxon>Mesobacillus</taxon>
    </lineage>
</organism>
<reference evidence="1 2" key="1">
    <citation type="submission" date="2013-06" db="EMBL/GenBank/DDBJ databases">
        <title>Whole genome shotgun sequence of Bacillus selenatarsenatis SF-1.</title>
        <authorList>
            <person name="Kuroda M."/>
            <person name="Sei K."/>
            <person name="Yamashita M."/>
            <person name="Ike M."/>
        </authorList>
    </citation>
    <scope>NUCLEOTIDE SEQUENCE [LARGE SCALE GENOMIC DNA]</scope>
    <source>
        <strain evidence="1 2">SF-1</strain>
    </source>
</reference>
<gene>
    <name evidence="1" type="ORF">SAMD00020551_1056</name>
</gene>
<dbReference type="AlphaFoldDB" id="A0A0A8X498"/>
<keyword evidence="2" id="KW-1185">Reference proteome</keyword>
<evidence type="ECO:0000313" key="2">
    <source>
        <dbReference type="Proteomes" id="UP000031014"/>
    </source>
</evidence>